<comment type="function">
    <text evidence="7">Catalyzes the release of premature peptidyl moieties from peptidyl-tRNA molecules trapped in stalled 50S ribosomal subunits, and thus maintains levels of free tRNAs and 50S ribosomes.</text>
</comment>
<dbReference type="HAMAP" id="MF_00083">
    <property type="entry name" value="Pept_tRNA_hydro_bact"/>
    <property type="match status" value="1"/>
</dbReference>
<feature type="binding site" evidence="7">
    <location>
        <position position="77"/>
    </location>
    <ligand>
        <name>tRNA</name>
        <dbReference type="ChEBI" id="CHEBI:17843"/>
    </ligand>
</feature>
<dbReference type="Proteomes" id="UP000249886">
    <property type="component" value="Unassembled WGS sequence"/>
</dbReference>
<dbReference type="EC" id="3.1.1.29" evidence="1 7"/>
<evidence type="ECO:0000256" key="3">
    <source>
        <dbReference type="ARBA" id="ARBA00022801"/>
    </source>
</evidence>
<keyword evidence="4 7" id="KW-0694">RNA-binding</keyword>
<dbReference type="PANTHER" id="PTHR17224">
    <property type="entry name" value="PEPTIDYL-TRNA HYDROLASE"/>
    <property type="match status" value="1"/>
</dbReference>
<dbReference type="InterPro" id="IPR001328">
    <property type="entry name" value="Pept_tRNA_hydro"/>
</dbReference>
<evidence type="ECO:0000256" key="9">
    <source>
        <dbReference type="RuleBase" id="RU004320"/>
    </source>
</evidence>
<reference evidence="10 11" key="1">
    <citation type="submission" date="2018-06" db="EMBL/GenBank/DDBJ databases">
        <authorList>
            <consortium name="Pathogen Informatics"/>
            <person name="Doyle S."/>
        </authorList>
    </citation>
    <scope>NUCLEOTIDE SEQUENCE [LARGE SCALE GENOMIC DNA]</scope>
    <source>
        <strain evidence="10 11">NCTC10254</strain>
    </source>
</reference>
<evidence type="ECO:0000256" key="8">
    <source>
        <dbReference type="RuleBase" id="RU000673"/>
    </source>
</evidence>
<gene>
    <name evidence="10" type="primary">pth2</name>
    <name evidence="7" type="synonym">pth</name>
    <name evidence="10" type="ORF">NCTC10254_02059</name>
</gene>
<keyword evidence="3 7" id="KW-0378">Hydrolase</keyword>
<evidence type="ECO:0000256" key="5">
    <source>
        <dbReference type="ARBA" id="ARBA00038063"/>
    </source>
</evidence>
<dbReference type="SUPFAM" id="SSF53178">
    <property type="entry name" value="Peptidyl-tRNA hydrolase-like"/>
    <property type="match status" value="1"/>
</dbReference>
<feature type="active site" description="Proton acceptor" evidence="7">
    <location>
        <position position="35"/>
    </location>
</feature>
<keyword evidence="2 7" id="KW-0820">tRNA-binding</keyword>
<dbReference type="GO" id="GO:0072344">
    <property type="term" value="P:rescue of stalled ribosome"/>
    <property type="evidence" value="ECO:0007669"/>
    <property type="project" value="UniProtKB-UniRule"/>
</dbReference>
<feature type="site" description="Stabilizes the basic form of H active site to accept a proton" evidence="7">
    <location>
        <position position="102"/>
    </location>
</feature>
<accession>A0A6H9XT57</accession>
<dbReference type="InterPro" id="IPR036416">
    <property type="entry name" value="Pept_tRNA_hydro_sf"/>
</dbReference>
<comment type="subunit">
    <text evidence="7">Monomer.</text>
</comment>
<dbReference type="GeneID" id="84575132"/>
<dbReference type="GO" id="GO:0005737">
    <property type="term" value="C:cytoplasm"/>
    <property type="evidence" value="ECO:0007669"/>
    <property type="project" value="UniProtKB-SubCell"/>
</dbReference>
<feature type="binding site" evidence="7">
    <location>
        <position position="75"/>
    </location>
    <ligand>
        <name>tRNA</name>
        <dbReference type="ChEBI" id="CHEBI:17843"/>
    </ligand>
</feature>
<evidence type="ECO:0000313" key="10">
    <source>
        <dbReference type="EMBL" id="SPW31309.1"/>
    </source>
</evidence>
<dbReference type="GO" id="GO:0006515">
    <property type="term" value="P:protein quality control for misfolded or incompletely synthesized proteins"/>
    <property type="evidence" value="ECO:0007669"/>
    <property type="project" value="UniProtKB-UniRule"/>
</dbReference>
<comment type="catalytic activity">
    <reaction evidence="7 8">
        <text>an N-acyl-L-alpha-aminoacyl-tRNA + H2O = an N-acyl-L-amino acid + a tRNA + H(+)</text>
        <dbReference type="Rhea" id="RHEA:54448"/>
        <dbReference type="Rhea" id="RHEA-COMP:10123"/>
        <dbReference type="Rhea" id="RHEA-COMP:13883"/>
        <dbReference type="ChEBI" id="CHEBI:15377"/>
        <dbReference type="ChEBI" id="CHEBI:15378"/>
        <dbReference type="ChEBI" id="CHEBI:59874"/>
        <dbReference type="ChEBI" id="CHEBI:78442"/>
        <dbReference type="ChEBI" id="CHEBI:138191"/>
        <dbReference type="EC" id="3.1.1.29"/>
    </reaction>
</comment>
<evidence type="ECO:0000313" key="11">
    <source>
        <dbReference type="Proteomes" id="UP000249886"/>
    </source>
</evidence>
<dbReference type="Pfam" id="PF01195">
    <property type="entry name" value="Pept_tRNA_hydro"/>
    <property type="match status" value="1"/>
</dbReference>
<dbReference type="NCBIfam" id="TIGR00447">
    <property type="entry name" value="pth"/>
    <property type="match status" value="1"/>
</dbReference>
<feature type="site" description="Discriminates between blocked and unblocked aminoacyl-tRNA" evidence="7">
    <location>
        <position position="25"/>
    </location>
</feature>
<comment type="caution">
    <text evidence="10">The sequence shown here is derived from an EMBL/GenBank/DDBJ whole genome shotgun (WGS) entry which is preliminary data.</text>
</comment>
<organism evidence="10 11">
    <name type="scientific">Corynebacterium matruchotii</name>
    <dbReference type="NCBI Taxonomy" id="43768"/>
    <lineage>
        <taxon>Bacteria</taxon>
        <taxon>Bacillati</taxon>
        <taxon>Actinomycetota</taxon>
        <taxon>Actinomycetes</taxon>
        <taxon>Mycobacteriales</taxon>
        <taxon>Corynebacteriaceae</taxon>
        <taxon>Corynebacterium</taxon>
    </lineage>
</organism>
<dbReference type="AlphaFoldDB" id="A0A6H9XT57"/>
<evidence type="ECO:0000256" key="1">
    <source>
        <dbReference type="ARBA" id="ARBA00013260"/>
    </source>
</evidence>
<evidence type="ECO:0000256" key="2">
    <source>
        <dbReference type="ARBA" id="ARBA00022555"/>
    </source>
</evidence>
<dbReference type="PROSITE" id="PS01195">
    <property type="entry name" value="PEPT_TRNA_HYDROL_1"/>
    <property type="match status" value="1"/>
</dbReference>
<dbReference type="CDD" id="cd00462">
    <property type="entry name" value="PTH"/>
    <property type="match status" value="1"/>
</dbReference>
<comment type="similarity">
    <text evidence="5 7 9">Belongs to the PTH family.</text>
</comment>
<protein>
    <recommendedName>
        <fullName evidence="6 7">Peptidyl-tRNA hydrolase</fullName>
        <shortName evidence="7">Pth</shortName>
        <ecNumber evidence="1 7">3.1.1.29</ecNumber>
    </recommendedName>
</protein>
<dbReference type="GO" id="GO:0004045">
    <property type="term" value="F:peptidyl-tRNA hydrolase activity"/>
    <property type="evidence" value="ECO:0007669"/>
    <property type="project" value="UniProtKB-UniRule"/>
</dbReference>
<evidence type="ECO:0000256" key="7">
    <source>
        <dbReference type="HAMAP-Rule" id="MF_00083"/>
    </source>
</evidence>
<dbReference type="Gene3D" id="3.40.50.1470">
    <property type="entry name" value="Peptidyl-tRNA hydrolase"/>
    <property type="match status" value="1"/>
</dbReference>
<comment type="function">
    <text evidence="7">Hydrolyzes ribosome-free peptidyl-tRNAs (with 1 or more amino acids incorporated), which drop off the ribosome during protein synthesis, or as a result of ribosome stalling.</text>
</comment>
<evidence type="ECO:0000256" key="4">
    <source>
        <dbReference type="ARBA" id="ARBA00022884"/>
    </source>
</evidence>
<sequence>MIQVRLFRKYVTPKPASWLVIGLGNPGNQYVATRHNVGYRVVDRLLKDTPLHPIKGIPATAANVGDMLLVRSTTYMNDSGRAIAPLADAFAMDLDHIIVIHDELDLPLGTVRIKRGGNENGHNGLKSATAELGSRDYIRVRVGISRPPQGTPVVDYVLSALPEGPDTDDALARAAQAVTLITTKGVSAAQNQIH</sequence>
<dbReference type="GO" id="GO:0000049">
    <property type="term" value="F:tRNA binding"/>
    <property type="evidence" value="ECO:0007669"/>
    <property type="project" value="UniProtKB-UniRule"/>
</dbReference>
<proteinExistence type="inferred from homology"/>
<dbReference type="EMBL" id="UARK01000031">
    <property type="protein sequence ID" value="SPW31309.1"/>
    <property type="molecule type" value="Genomic_DNA"/>
</dbReference>
<keyword evidence="7" id="KW-0963">Cytoplasm</keyword>
<comment type="subcellular location">
    <subcellularLocation>
        <location evidence="7">Cytoplasm</location>
    </subcellularLocation>
</comment>
<feature type="binding site" evidence="7">
    <location>
        <position position="30"/>
    </location>
    <ligand>
        <name>tRNA</name>
        <dbReference type="ChEBI" id="CHEBI:17843"/>
    </ligand>
</feature>
<dbReference type="PANTHER" id="PTHR17224:SF1">
    <property type="entry name" value="PEPTIDYL-TRNA HYDROLASE"/>
    <property type="match status" value="1"/>
</dbReference>
<name>A0A6H9XT57_9CORY</name>
<dbReference type="RefSeq" id="WP_005527199.1">
    <property type="nucleotide sequence ID" value="NZ_CP050134.2"/>
</dbReference>
<evidence type="ECO:0000256" key="6">
    <source>
        <dbReference type="ARBA" id="ARBA00050038"/>
    </source>
</evidence>
<dbReference type="InterPro" id="IPR018171">
    <property type="entry name" value="Pept_tRNA_hydro_CS"/>
</dbReference>
<feature type="binding site" evidence="7">
    <location>
        <position position="123"/>
    </location>
    <ligand>
        <name>tRNA</name>
        <dbReference type="ChEBI" id="CHEBI:17843"/>
    </ligand>
</feature>